<evidence type="ECO:0000256" key="1">
    <source>
        <dbReference type="SAM" id="Phobius"/>
    </source>
</evidence>
<evidence type="ECO:0000313" key="3">
    <source>
        <dbReference type="Proteomes" id="UP000198668"/>
    </source>
</evidence>
<keyword evidence="3" id="KW-1185">Reference proteome</keyword>
<feature type="transmembrane region" description="Helical" evidence="1">
    <location>
        <begin position="69"/>
        <end position="87"/>
    </location>
</feature>
<sequence length="124" mass="14805">MEPQTITPAIIVLYLLPLMVFFFFRKSIDRHFKKNHTRIKLADLMVPYLLVGIHILSQLAFHFTIFPYFLIFIFSLAIGLLFYFAFKKGEILYRSFFKSWWRFVFLSAMTTYYGLVIAHFVVSI</sequence>
<evidence type="ECO:0000313" key="2">
    <source>
        <dbReference type="EMBL" id="SFH66679.1"/>
    </source>
</evidence>
<evidence type="ECO:0008006" key="4">
    <source>
        <dbReference type="Google" id="ProtNLM"/>
    </source>
</evidence>
<keyword evidence="1" id="KW-1133">Transmembrane helix</keyword>
<dbReference type="EMBL" id="FOQE01000010">
    <property type="protein sequence ID" value="SFH66679.1"/>
    <property type="molecule type" value="Genomic_DNA"/>
</dbReference>
<protein>
    <recommendedName>
        <fullName evidence="4">DUF3397 domain-containing protein</fullName>
    </recommendedName>
</protein>
<name>A0A1I3BXL2_9LACT</name>
<feature type="transmembrane region" description="Helical" evidence="1">
    <location>
        <begin position="45"/>
        <end position="63"/>
    </location>
</feature>
<gene>
    <name evidence="2" type="ORF">SAMN04489868_11052</name>
</gene>
<keyword evidence="1" id="KW-0812">Transmembrane</keyword>
<organism evidence="2 3">
    <name type="scientific">Pisciglobus halotolerans</name>
    <dbReference type="NCBI Taxonomy" id="745365"/>
    <lineage>
        <taxon>Bacteria</taxon>
        <taxon>Bacillati</taxon>
        <taxon>Bacillota</taxon>
        <taxon>Bacilli</taxon>
        <taxon>Lactobacillales</taxon>
        <taxon>Carnobacteriaceae</taxon>
    </lineage>
</organism>
<proteinExistence type="predicted"/>
<dbReference type="OrthoDB" id="2299708at2"/>
<feature type="transmembrane region" description="Helical" evidence="1">
    <location>
        <begin position="99"/>
        <end position="122"/>
    </location>
</feature>
<dbReference type="Proteomes" id="UP000198668">
    <property type="component" value="Unassembled WGS sequence"/>
</dbReference>
<feature type="transmembrane region" description="Helical" evidence="1">
    <location>
        <begin position="6"/>
        <end position="24"/>
    </location>
</feature>
<accession>A0A1I3BXL2</accession>
<keyword evidence="1" id="KW-0472">Membrane</keyword>
<reference evidence="2 3" key="1">
    <citation type="submission" date="2016-10" db="EMBL/GenBank/DDBJ databases">
        <authorList>
            <person name="de Groot N.N."/>
        </authorList>
    </citation>
    <scope>NUCLEOTIDE SEQUENCE [LARGE SCALE GENOMIC DNA]</scope>
    <source>
        <strain evidence="2 3">DSM 27630</strain>
    </source>
</reference>
<dbReference type="InterPro" id="IPR024515">
    <property type="entry name" value="DUF3397"/>
</dbReference>
<dbReference type="AlphaFoldDB" id="A0A1I3BXL2"/>
<dbReference type="Pfam" id="PF11877">
    <property type="entry name" value="DUF3397"/>
    <property type="match status" value="1"/>
</dbReference>